<dbReference type="GO" id="GO:0005743">
    <property type="term" value="C:mitochondrial inner membrane"/>
    <property type="evidence" value="ECO:0007669"/>
    <property type="project" value="UniProtKB-SubCell"/>
</dbReference>
<protein>
    <submittedName>
        <fullName evidence="4">Succinate dehydrogenase subunit 4</fullName>
    </submittedName>
</protein>
<dbReference type="Gene3D" id="1.20.1300.10">
    <property type="entry name" value="Fumarate reductase/succinate dehydrogenase, transmembrane subunit"/>
    <property type="match status" value="1"/>
</dbReference>
<geneLocation type="mitochondrion" evidence="4"/>
<dbReference type="InterPro" id="IPR034804">
    <property type="entry name" value="SQR/QFR_C/D"/>
</dbReference>
<dbReference type="PANTHER" id="PTHR36358:SF1">
    <property type="entry name" value="SUCCINATE DEHYDROGENASE SUBUNIT 4, MITOCHONDRIAL"/>
    <property type="match status" value="1"/>
</dbReference>
<accession>A0A8B0KE37</accession>
<keyword evidence="3" id="KW-0812">Transmembrane</keyword>
<dbReference type="SUPFAM" id="SSF81343">
    <property type="entry name" value="Fumarate reductase respiratory complex transmembrane subunits"/>
    <property type="match status" value="1"/>
</dbReference>
<gene>
    <name evidence="4" type="primary">sdh4</name>
</gene>
<dbReference type="GO" id="GO:0045273">
    <property type="term" value="C:respiratory chain complex II (succinate dehydrogenase)"/>
    <property type="evidence" value="ECO:0007669"/>
    <property type="project" value="InterPro"/>
</dbReference>
<dbReference type="EMBL" id="MW644617">
    <property type="protein sequence ID" value="QTV76328.1"/>
    <property type="molecule type" value="Genomic_DNA"/>
</dbReference>
<dbReference type="GO" id="GO:0006099">
    <property type="term" value="P:tricarboxylic acid cycle"/>
    <property type="evidence" value="ECO:0007669"/>
    <property type="project" value="InterPro"/>
</dbReference>
<evidence type="ECO:0000256" key="1">
    <source>
        <dbReference type="ARBA" id="ARBA00004434"/>
    </source>
</evidence>
<evidence type="ECO:0000256" key="3">
    <source>
        <dbReference type="SAM" id="Phobius"/>
    </source>
</evidence>
<dbReference type="GO" id="GO:0006121">
    <property type="term" value="P:mitochondrial electron transport, succinate to ubiquinone"/>
    <property type="evidence" value="ECO:0007669"/>
    <property type="project" value="InterPro"/>
</dbReference>
<comment type="subunit">
    <text evidence="2">Component of complex II composed of eight subunits in plants: four classical SDH subunits SDH1, SDH2, SDH3 and SDH4 (a flavoprotein (FP), an iron-sulfur protein (IP), and a cytochrome b composed of a large and a small subunit.), as well as four subunits unknown in mitochondria from bacteria and heterotrophic eukaryotes.</text>
</comment>
<dbReference type="PANTHER" id="PTHR36358">
    <property type="entry name" value="SUCCINATE DEHYDROGENASE SUBUNIT 4, MITOCHONDRIAL"/>
    <property type="match status" value="1"/>
</dbReference>
<proteinExistence type="predicted"/>
<organism evidence="4">
    <name type="scientific">Nymphaea hybrid cultivar</name>
    <dbReference type="NCBI Taxonomy" id="637490"/>
    <lineage>
        <taxon>Eukaryota</taxon>
        <taxon>Viridiplantae</taxon>
        <taxon>Streptophyta</taxon>
        <taxon>Embryophyta</taxon>
        <taxon>Tracheophyta</taxon>
        <taxon>Spermatophyta</taxon>
        <taxon>Magnoliopsida</taxon>
        <taxon>Nymphaeales</taxon>
        <taxon>Nymphaeaceae</taxon>
        <taxon>Nymphaea</taxon>
    </lineage>
</organism>
<keyword evidence="3" id="KW-1133">Transmembrane helix</keyword>
<evidence type="ECO:0000256" key="2">
    <source>
        <dbReference type="ARBA" id="ARBA00011313"/>
    </source>
</evidence>
<evidence type="ECO:0000313" key="4">
    <source>
        <dbReference type="EMBL" id="QTV76328.1"/>
    </source>
</evidence>
<comment type="subcellular location">
    <subcellularLocation>
        <location evidence="1">Mitochondrion inner membrane</location>
        <topology evidence="1">Single-pass membrane protein</topology>
    </subcellularLocation>
</comment>
<dbReference type="RefSeq" id="YP_010250672.1">
    <property type="nucleotide sequence ID" value="NC_060361.1"/>
</dbReference>
<name>A0A8B0KE37_9MAGN</name>
<dbReference type="InterPro" id="IPR044963">
    <property type="entry name" value="SDH4"/>
</dbReference>
<sequence>MVLAFRRRGSVIPICLYLLVGRYMKERRSGLRNESSKTKRTGLFQRMTAAFPPPFLIISQVSFTSLPVLSLFWHILVGIEDIIADHVHQEMTRNLILVSLRLCLLIVIKDVFLSLVSFPNKSKNLMVALAATNGLALRKQRSDKEAESKQPRFLHGTAVLARRKIFFMAGDQGNDRSSALALVVVPLS</sequence>
<dbReference type="GeneID" id="70591208"/>
<keyword evidence="4" id="KW-0496">Mitochondrion</keyword>
<reference evidence="4" key="1">
    <citation type="submission" date="2021-02" db="EMBL/GenBank/DDBJ databases">
        <title>RNA Trans-splicing in organelle genome of Nymphaea 'Joey Tomocik''.</title>
        <authorList>
            <person name="He Z."/>
            <person name="Yang J."/>
            <person name="Li D."/>
        </authorList>
    </citation>
    <scope>NUCLEOTIDE SEQUENCE</scope>
</reference>
<keyword evidence="3" id="KW-0472">Membrane</keyword>
<dbReference type="AlphaFoldDB" id="A0A8B0KE37"/>
<feature type="transmembrane region" description="Helical" evidence="3">
    <location>
        <begin position="55"/>
        <end position="75"/>
    </location>
</feature>
<feature type="transmembrane region" description="Helical" evidence="3">
    <location>
        <begin position="95"/>
        <end position="116"/>
    </location>
</feature>